<dbReference type="EMBL" id="FONR01000037">
    <property type="protein sequence ID" value="SFH00245.1"/>
    <property type="molecule type" value="Genomic_DNA"/>
</dbReference>
<dbReference type="AlphaFoldDB" id="A0A1I2WFZ4"/>
<accession>A0A1I2WFZ4</accession>
<sequence>MAVAAQVIDARVSRRLGAYLDASRPRAAPRRPSPSLHQDGTLQEVFAEEARQAPDPGAPRRAAAELGDVGQVRSWLAGRDVVDTCVKNHKGVISRRSAFMVVLVPQLIRLEIEAAALVMRSTAEQHE</sequence>
<dbReference type="RefSeq" id="WP_075033309.1">
    <property type="nucleotide sequence ID" value="NZ_FONR01000037.1"/>
</dbReference>
<gene>
    <name evidence="2" type="ORF">SAMN02787118_13722</name>
</gene>
<evidence type="ECO:0000313" key="3">
    <source>
        <dbReference type="Proteomes" id="UP000181942"/>
    </source>
</evidence>
<evidence type="ECO:0000256" key="1">
    <source>
        <dbReference type="SAM" id="MobiDB-lite"/>
    </source>
</evidence>
<name>A0A1I2WFZ4_9ACTN</name>
<proteinExistence type="predicted"/>
<organism evidence="2 3">
    <name type="scientific">Streptomyces mirabilis</name>
    <dbReference type="NCBI Taxonomy" id="68239"/>
    <lineage>
        <taxon>Bacteria</taxon>
        <taxon>Bacillati</taxon>
        <taxon>Actinomycetota</taxon>
        <taxon>Actinomycetes</taxon>
        <taxon>Kitasatosporales</taxon>
        <taxon>Streptomycetaceae</taxon>
        <taxon>Streptomyces</taxon>
    </lineage>
</organism>
<dbReference type="Proteomes" id="UP000181942">
    <property type="component" value="Unassembled WGS sequence"/>
</dbReference>
<evidence type="ECO:0000313" key="2">
    <source>
        <dbReference type="EMBL" id="SFH00245.1"/>
    </source>
</evidence>
<reference evidence="2 3" key="1">
    <citation type="submission" date="2016-10" db="EMBL/GenBank/DDBJ databases">
        <authorList>
            <person name="de Groot N.N."/>
        </authorList>
    </citation>
    <scope>NUCLEOTIDE SEQUENCE [LARGE SCALE GENOMIC DNA]</scope>
    <source>
        <strain evidence="2 3">OK461</strain>
    </source>
</reference>
<protein>
    <submittedName>
        <fullName evidence="2">Uncharacterized protein</fullName>
    </submittedName>
</protein>
<feature type="region of interest" description="Disordered" evidence="1">
    <location>
        <begin position="21"/>
        <end position="41"/>
    </location>
</feature>